<reference evidence="2 3" key="1">
    <citation type="submission" date="2015-08" db="EMBL/GenBank/DDBJ databases">
        <title>Next Generation Sequencing and Analysis of the Genome of Puccinia sorghi L Schw, the Causal Agent of Maize Common Rust.</title>
        <authorList>
            <person name="Rochi L."/>
            <person name="Burguener G."/>
            <person name="Darino M."/>
            <person name="Turjanski A."/>
            <person name="Kreff E."/>
            <person name="Dieguez M.J."/>
            <person name="Sacco F."/>
        </authorList>
    </citation>
    <scope>NUCLEOTIDE SEQUENCE [LARGE SCALE GENOMIC DNA]</scope>
    <source>
        <strain evidence="2 3">RO10H11247</strain>
    </source>
</reference>
<evidence type="ECO:0000313" key="2">
    <source>
        <dbReference type="EMBL" id="KNZ52607.1"/>
    </source>
</evidence>
<evidence type="ECO:0000313" key="3">
    <source>
        <dbReference type="Proteomes" id="UP000037035"/>
    </source>
</evidence>
<name>A0A0L6UWH0_9BASI</name>
<sequence length="119" mass="13566">MAWLKIEWNYNACFRTRKAPAVGCPAKVEINSFEMMSMNLQNQPTSKINLTPRFRLTDKDQKLGISTINEKLESMFPTIIPQMTDKKTTTSFPSEPAENEIRSSEMEHNIDSVCISTCS</sequence>
<accession>A0A0L6UWH0</accession>
<evidence type="ECO:0000256" key="1">
    <source>
        <dbReference type="SAM" id="MobiDB-lite"/>
    </source>
</evidence>
<gene>
    <name evidence="2" type="ORF">VP01_3502g5</name>
</gene>
<organism evidence="2 3">
    <name type="scientific">Puccinia sorghi</name>
    <dbReference type="NCBI Taxonomy" id="27349"/>
    <lineage>
        <taxon>Eukaryota</taxon>
        <taxon>Fungi</taxon>
        <taxon>Dikarya</taxon>
        <taxon>Basidiomycota</taxon>
        <taxon>Pucciniomycotina</taxon>
        <taxon>Pucciniomycetes</taxon>
        <taxon>Pucciniales</taxon>
        <taxon>Pucciniaceae</taxon>
        <taxon>Puccinia</taxon>
    </lineage>
</organism>
<dbReference type="OrthoDB" id="2507176at2759"/>
<keyword evidence="3" id="KW-1185">Reference proteome</keyword>
<dbReference type="STRING" id="27349.A0A0L6UWH0"/>
<comment type="caution">
    <text evidence="2">The sequence shown here is derived from an EMBL/GenBank/DDBJ whole genome shotgun (WGS) entry which is preliminary data.</text>
</comment>
<dbReference type="VEuPathDB" id="FungiDB:VP01_3502g5"/>
<dbReference type="EMBL" id="LAVV01008505">
    <property type="protein sequence ID" value="KNZ52607.1"/>
    <property type="molecule type" value="Genomic_DNA"/>
</dbReference>
<protein>
    <submittedName>
        <fullName evidence="2">Uncharacterized protein</fullName>
    </submittedName>
</protein>
<dbReference type="AlphaFoldDB" id="A0A0L6UWH0"/>
<proteinExistence type="predicted"/>
<feature type="region of interest" description="Disordered" evidence="1">
    <location>
        <begin position="83"/>
        <end position="106"/>
    </location>
</feature>
<dbReference type="Proteomes" id="UP000037035">
    <property type="component" value="Unassembled WGS sequence"/>
</dbReference>